<dbReference type="GO" id="GO:0004591">
    <property type="term" value="F:oxoglutarate dehydrogenase (succinyl-transferring) activity"/>
    <property type="evidence" value="ECO:0007669"/>
    <property type="project" value="UniProtKB-EC"/>
</dbReference>
<evidence type="ECO:0000313" key="8">
    <source>
        <dbReference type="EMBL" id="TVZ02527.1"/>
    </source>
</evidence>
<dbReference type="Gene3D" id="3.40.50.920">
    <property type="match status" value="1"/>
</dbReference>
<dbReference type="CDD" id="cd02000">
    <property type="entry name" value="TPP_E1_PDC_ADC_BCADC"/>
    <property type="match status" value="1"/>
</dbReference>
<dbReference type="InterPro" id="IPR029061">
    <property type="entry name" value="THDP-binding"/>
</dbReference>
<dbReference type="OrthoDB" id="9766715at2"/>
<feature type="domain" description="Transketolase-like pyrimidine-binding" evidence="7">
    <location>
        <begin position="356"/>
        <end position="530"/>
    </location>
</feature>
<dbReference type="AlphaFoldDB" id="A0A6P2BV05"/>
<dbReference type="InterPro" id="IPR005475">
    <property type="entry name" value="Transketolase-like_Pyr-bd"/>
</dbReference>
<dbReference type="FunFam" id="3.40.50.970:FF:000001">
    <property type="entry name" value="Pyruvate dehydrogenase E1 beta subunit"/>
    <property type="match status" value="1"/>
</dbReference>
<dbReference type="Pfam" id="PF00676">
    <property type="entry name" value="E1_dh"/>
    <property type="match status" value="1"/>
</dbReference>
<dbReference type="EMBL" id="RPFW01000005">
    <property type="protein sequence ID" value="TVZ02527.1"/>
    <property type="molecule type" value="Genomic_DNA"/>
</dbReference>
<comment type="catalytic activity">
    <reaction evidence="6">
        <text>N(6)-[(R)-lipoyl]-L-lysyl-[protein] + 2-oxoglutarate + H(+) = N(6)-[(R)-S(8)-succinyldihydrolipoyl]-L-lysyl-[protein] + CO2</text>
        <dbReference type="Rhea" id="RHEA:12188"/>
        <dbReference type="Rhea" id="RHEA-COMP:10474"/>
        <dbReference type="Rhea" id="RHEA-COMP:20092"/>
        <dbReference type="ChEBI" id="CHEBI:15378"/>
        <dbReference type="ChEBI" id="CHEBI:16526"/>
        <dbReference type="ChEBI" id="CHEBI:16810"/>
        <dbReference type="ChEBI" id="CHEBI:83099"/>
        <dbReference type="ChEBI" id="CHEBI:83120"/>
        <dbReference type="EC" id="1.2.4.2"/>
    </reaction>
</comment>
<gene>
    <name evidence="8" type="ORF">EAS64_27465</name>
</gene>
<dbReference type="Pfam" id="PF02780">
    <property type="entry name" value="Transketolase_C"/>
    <property type="match status" value="1"/>
</dbReference>
<dbReference type="CDD" id="cd07036">
    <property type="entry name" value="TPP_PYR_E1-PDHc-beta_like"/>
    <property type="match status" value="1"/>
</dbReference>
<dbReference type="SUPFAM" id="SSF52922">
    <property type="entry name" value="TK C-terminal domain-like"/>
    <property type="match status" value="1"/>
</dbReference>
<reference evidence="8 9" key="1">
    <citation type="submission" date="2018-11" db="EMBL/GenBank/DDBJ databases">
        <title>Trebonia kvetii gen.nov., sp.nov., a novel acidophilic actinobacterium, and proposal of the new actinobacterial family Treboniaceae fam. nov.</title>
        <authorList>
            <person name="Rapoport D."/>
            <person name="Sagova-Mareckova M."/>
            <person name="Sedlacek I."/>
            <person name="Provaznik J."/>
            <person name="Kralova S."/>
            <person name="Pavlinic D."/>
            <person name="Benes V."/>
            <person name="Kopecky J."/>
        </authorList>
    </citation>
    <scope>NUCLEOTIDE SEQUENCE [LARGE SCALE GENOMIC DNA]</scope>
    <source>
        <strain evidence="8 9">15Tr583</strain>
    </source>
</reference>
<evidence type="ECO:0000256" key="4">
    <source>
        <dbReference type="ARBA" id="ARBA00023002"/>
    </source>
</evidence>
<evidence type="ECO:0000256" key="5">
    <source>
        <dbReference type="ARBA" id="ARBA00023052"/>
    </source>
</evidence>
<dbReference type="Proteomes" id="UP000460272">
    <property type="component" value="Unassembled WGS sequence"/>
</dbReference>
<dbReference type="GO" id="GO:0000287">
    <property type="term" value="F:magnesium ion binding"/>
    <property type="evidence" value="ECO:0007669"/>
    <property type="project" value="UniProtKB-ARBA"/>
</dbReference>
<evidence type="ECO:0000256" key="6">
    <source>
        <dbReference type="ARBA" id="ARBA00051911"/>
    </source>
</evidence>
<dbReference type="FunFam" id="3.40.50.920:FF:000001">
    <property type="entry name" value="Pyruvate dehydrogenase E1 beta subunit"/>
    <property type="match status" value="1"/>
</dbReference>
<dbReference type="InterPro" id="IPR033248">
    <property type="entry name" value="Transketolase_C"/>
</dbReference>
<dbReference type="Pfam" id="PF02779">
    <property type="entry name" value="Transket_pyr"/>
    <property type="match status" value="1"/>
</dbReference>
<comment type="caution">
    <text evidence="8">The sequence shown here is derived from an EMBL/GenBank/DDBJ whole genome shotgun (WGS) entry which is preliminary data.</text>
</comment>
<dbReference type="SUPFAM" id="SSF52518">
    <property type="entry name" value="Thiamin diphosphate-binding fold (THDP-binding)"/>
    <property type="match status" value="2"/>
</dbReference>
<proteinExistence type="predicted"/>
<dbReference type="SMART" id="SM00861">
    <property type="entry name" value="Transket_pyr"/>
    <property type="match status" value="1"/>
</dbReference>
<name>A0A6P2BV05_9ACTN</name>
<dbReference type="PANTHER" id="PTHR43257">
    <property type="entry name" value="PYRUVATE DEHYDROGENASE E1 COMPONENT BETA SUBUNIT"/>
    <property type="match status" value="1"/>
</dbReference>
<evidence type="ECO:0000256" key="2">
    <source>
        <dbReference type="ARBA" id="ARBA00012945"/>
    </source>
</evidence>
<dbReference type="InterPro" id="IPR001017">
    <property type="entry name" value="DH_E1"/>
</dbReference>
<comment type="cofactor">
    <cofactor evidence="1">
        <name>thiamine diphosphate</name>
        <dbReference type="ChEBI" id="CHEBI:58937"/>
    </cofactor>
</comment>
<sequence length="698" mass="74483">MRKGKQLPATQVPQPTAAELRELPADRLLEAFGRMTMIRVFEERVSGLYANGEVPGFVHLSIGQEAAAVGACWPLAATDVITSNHRGHGHCLAKGLAPEPMMAELLARATGTNKGLGGSMHIADPSLGIFGANGIVAAGVPIAAGAALAAQLRGRRDVVVSFFGDGAVAQGAFHEAANLAALWKLPVVFFCENNGYAEFSPIADQHPVPMATRAAAYGLEYVAVDGNDVEAVAAVMTDVVQRIRDGAGPAFVEAATYRWHGHYEGDPEKYRTKEELAQWQERDPLVITRARLLGRGVPQETLDQIEAQVQARIDAAVDSARQAPQPDMTVLRSSVYAARTPVAEPAWEPAADNEIFRTMDAVRLALEGELAANPDMFVAGVDVGKGGNVFALTRGLYAKWPDRLLDTPISETAVMGLAVGGAMAGMTPVVELMYLDFLGVCFDQILNQAAKLRFMTGGKARMGLVIRTQFGGGRSSGSQHSQSLEALLAHVPGLTVVMPSTPADTYGLLRSAILDPNPVVFIENRQMYGMKGPKPPADYLIPLGKAKVVREGTDLTIVSVSRMVHEAVAAAGALAERGISAEVIDLRTVSPLDKETILASLAKTNRLLIAHEGVTDFGIGAEIAALAVYEGFWTLDAPVMRVAPPPTPSPYAPNLERQWLPDRGSIERAAIALARVLFAIAYMTEALIAFGLEFYQIT</sequence>
<dbReference type="Gene3D" id="3.40.50.970">
    <property type="match status" value="2"/>
</dbReference>
<dbReference type="GO" id="GO:0006099">
    <property type="term" value="P:tricarboxylic acid cycle"/>
    <property type="evidence" value="ECO:0007669"/>
    <property type="project" value="UniProtKB-KW"/>
</dbReference>
<accession>A0A6P2BV05</accession>
<keyword evidence="5" id="KW-0786">Thiamine pyrophosphate</keyword>
<dbReference type="InterPro" id="IPR009014">
    <property type="entry name" value="Transketo_C/PFOR_II"/>
</dbReference>
<evidence type="ECO:0000259" key="7">
    <source>
        <dbReference type="SMART" id="SM00861"/>
    </source>
</evidence>
<dbReference type="EC" id="2.3.1.61" evidence="2"/>
<keyword evidence="3" id="KW-0816">Tricarboxylic acid cycle</keyword>
<evidence type="ECO:0000256" key="1">
    <source>
        <dbReference type="ARBA" id="ARBA00001964"/>
    </source>
</evidence>
<dbReference type="PANTHER" id="PTHR43257:SF2">
    <property type="entry name" value="PYRUVATE DEHYDROGENASE E1 COMPONENT SUBUNIT BETA"/>
    <property type="match status" value="1"/>
</dbReference>
<dbReference type="GO" id="GO:0004149">
    <property type="term" value="F:dihydrolipoyllysine-residue succinyltransferase activity"/>
    <property type="evidence" value="ECO:0007669"/>
    <property type="project" value="UniProtKB-EC"/>
</dbReference>
<organism evidence="8 9">
    <name type="scientific">Trebonia kvetii</name>
    <dbReference type="NCBI Taxonomy" id="2480626"/>
    <lineage>
        <taxon>Bacteria</taxon>
        <taxon>Bacillati</taxon>
        <taxon>Actinomycetota</taxon>
        <taxon>Actinomycetes</taxon>
        <taxon>Streptosporangiales</taxon>
        <taxon>Treboniaceae</taxon>
        <taxon>Trebonia</taxon>
    </lineage>
</organism>
<evidence type="ECO:0000256" key="3">
    <source>
        <dbReference type="ARBA" id="ARBA00022532"/>
    </source>
</evidence>
<evidence type="ECO:0000313" key="9">
    <source>
        <dbReference type="Proteomes" id="UP000460272"/>
    </source>
</evidence>
<keyword evidence="9" id="KW-1185">Reference proteome</keyword>
<protein>
    <recommendedName>
        <fullName evidence="2">dihydrolipoyllysine-residue succinyltransferase</fullName>
        <ecNumber evidence="2">2.3.1.61</ecNumber>
    </recommendedName>
</protein>
<keyword evidence="4" id="KW-0560">Oxidoreductase</keyword>